<name>A0A1A9QD39_9MOLU</name>
<keyword evidence="1" id="KW-1133">Transmembrane helix</keyword>
<sequence>MKMNLLLTLPFMANNTVPYNSDIYWIRFFVVLWFLIFPCLFTCIFIFLRDSFKERAVIITYRFLKDFREYSYFFHNCLFIFFMGAMFFNTCFFIYSIFDTFILKLEHFYSWLWRIPATTDEEQKMNFFKAITLPSYIFHSIAFFVYIYHNLYRTDSYFGEKWRANIPRLSRKKLFTKLESKRPKLYSFIHKWFFDLSQISQTAKLVAIT</sequence>
<evidence type="ECO:0000313" key="2">
    <source>
        <dbReference type="EMBL" id="OAL09875.1"/>
    </source>
</evidence>
<feature type="transmembrane region" description="Helical" evidence="1">
    <location>
        <begin position="72"/>
        <end position="98"/>
    </location>
</feature>
<reference evidence="3" key="1">
    <citation type="submission" date="2016-04" db="EMBL/GenBank/DDBJ databases">
        <authorList>
            <person name="Quiroz-Castaneda R.E."/>
            <person name="Martinez-Ocampo F."/>
        </authorList>
    </citation>
    <scope>NUCLEOTIDE SEQUENCE [LARGE SCALE GENOMIC DNA]</scope>
    <source>
        <strain evidence="3">INIFAP01</strain>
    </source>
</reference>
<keyword evidence="1" id="KW-0812">Transmembrane</keyword>
<feature type="transmembrane region" description="Helical" evidence="1">
    <location>
        <begin position="127"/>
        <end position="148"/>
    </location>
</feature>
<protein>
    <submittedName>
        <fullName evidence="2">Uncharacterized protein</fullName>
    </submittedName>
</protein>
<feature type="transmembrane region" description="Helical" evidence="1">
    <location>
        <begin position="28"/>
        <end position="48"/>
    </location>
</feature>
<evidence type="ECO:0000256" key="1">
    <source>
        <dbReference type="SAM" id="Phobius"/>
    </source>
</evidence>
<dbReference type="AlphaFoldDB" id="A0A1A9QD39"/>
<accession>A0A1A9QD39</accession>
<proteinExistence type="predicted"/>
<comment type="caution">
    <text evidence="2">The sequence shown here is derived from an EMBL/GenBank/DDBJ whole genome shotgun (WGS) entry which is preliminary data.</text>
</comment>
<gene>
    <name evidence="2" type="ORF">A6V39_04855</name>
</gene>
<organism evidence="2 3">
    <name type="scientific">Candidatus Mycoplasma haematobovis</name>
    <dbReference type="NCBI Taxonomy" id="432608"/>
    <lineage>
        <taxon>Bacteria</taxon>
        <taxon>Bacillati</taxon>
        <taxon>Mycoplasmatota</taxon>
        <taxon>Mollicutes</taxon>
        <taxon>Mycoplasmataceae</taxon>
        <taxon>Mycoplasma</taxon>
    </lineage>
</organism>
<evidence type="ECO:0000313" key="3">
    <source>
        <dbReference type="Proteomes" id="UP000077623"/>
    </source>
</evidence>
<dbReference type="EMBL" id="LWUJ01000013">
    <property type="protein sequence ID" value="OAL09875.1"/>
    <property type="molecule type" value="Genomic_DNA"/>
</dbReference>
<keyword evidence="3" id="KW-1185">Reference proteome</keyword>
<keyword evidence="1" id="KW-0472">Membrane</keyword>
<dbReference type="Proteomes" id="UP000077623">
    <property type="component" value="Unassembled WGS sequence"/>
</dbReference>
<dbReference type="STRING" id="432608.A6V39_04855"/>